<dbReference type="CDD" id="cd00882">
    <property type="entry name" value="Ras_like_GTPase"/>
    <property type="match status" value="1"/>
</dbReference>
<dbReference type="Proteomes" id="UP001178507">
    <property type="component" value="Unassembled WGS sequence"/>
</dbReference>
<dbReference type="InterPro" id="IPR006073">
    <property type="entry name" value="GTP-bd"/>
</dbReference>
<dbReference type="GO" id="GO:0030488">
    <property type="term" value="P:tRNA methylation"/>
    <property type="evidence" value="ECO:0007669"/>
    <property type="project" value="TreeGrafter"/>
</dbReference>
<comment type="caution">
    <text evidence="2">The sequence shown here is derived from an EMBL/GenBank/DDBJ whole genome shotgun (WGS) entry which is preliminary data.</text>
</comment>
<sequence length="608" mass="66119">MGSDSLVTISGAAAKVADAARELDFAFQRVEVSEAMAGWLRSKPAAQLSSSSRNLQPDLRLSVSPPPRPPCSMAEKLAEWRGCIAQLVNLENAKCTGRSQEALSIDDAEVAHVLSSLHRLVESLAAAGELRDVLDRDVTSANLVLRFLAEQSHEVLGFNAAGKALKAILQVPSWKEMFELWGLQHAVSQECRFKLSKEGILVEERHSKKTSFLDRDHSETTHGLLRHELYETAQQLAERGARIVVLGDRGTGKSSLCNAAFGRQLAQTGVGRSVTQLITLYPATESCPVNLYDTKGFETDGDQLEQLKKLVEERRRASERHNVEDPARVSELLHLVWWVVDVISGGRFNPGHMQKVCSLLHKNGIPVIIVLNKCDAPEDFVRGDCPAAARPGGRFLSTSPGGLAGRFGLVGPGDGRLLHRQRRGAGGRPGALRVTGLVRPGAGGHGAQHRQGVSCGDVKEDGHTSFLVHRRRLGSTLRSTFQSNRWPNAGPQWVKVKQSKTLQPTTSRGSGMSVPAYMTLDWLKLVPGFNVPAVAAEAALLGTITTALGWVATQLLREVRSKAVLNEVKPEELAQIMDVNQLQQMFRTRLRDLRTAGASSDQSLSSSA</sequence>
<gene>
    <name evidence="2" type="ORF">EVOR1521_LOCUS11666</name>
</gene>
<evidence type="ECO:0000313" key="3">
    <source>
        <dbReference type="Proteomes" id="UP001178507"/>
    </source>
</evidence>
<keyword evidence="3" id="KW-1185">Reference proteome</keyword>
<dbReference type="GO" id="GO:0002098">
    <property type="term" value="P:tRNA wobble uridine modification"/>
    <property type="evidence" value="ECO:0007669"/>
    <property type="project" value="TreeGrafter"/>
</dbReference>
<dbReference type="GO" id="GO:0005737">
    <property type="term" value="C:cytoplasm"/>
    <property type="evidence" value="ECO:0007669"/>
    <property type="project" value="TreeGrafter"/>
</dbReference>
<dbReference type="InterPro" id="IPR027417">
    <property type="entry name" value="P-loop_NTPase"/>
</dbReference>
<dbReference type="Pfam" id="PF01926">
    <property type="entry name" value="MMR_HSR1"/>
    <property type="match status" value="1"/>
</dbReference>
<dbReference type="AlphaFoldDB" id="A0AA36ICH6"/>
<dbReference type="PANTHER" id="PTHR42714">
    <property type="entry name" value="TRNA MODIFICATION GTPASE GTPBP3"/>
    <property type="match status" value="1"/>
</dbReference>
<dbReference type="PANTHER" id="PTHR42714:SF2">
    <property type="entry name" value="TRNA MODIFICATION GTPASE GTPBP3, MITOCHONDRIAL"/>
    <property type="match status" value="1"/>
</dbReference>
<evidence type="ECO:0000313" key="2">
    <source>
        <dbReference type="EMBL" id="CAJ1384939.1"/>
    </source>
</evidence>
<dbReference type="EMBL" id="CAUJNA010001169">
    <property type="protein sequence ID" value="CAJ1384939.1"/>
    <property type="molecule type" value="Genomic_DNA"/>
</dbReference>
<reference evidence="2" key="1">
    <citation type="submission" date="2023-08" db="EMBL/GenBank/DDBJ databases">
        <authorList>
            <person name="Chen Y."/>
            <person name="Shah S."/>
            <person name="Dougan E. K."/>
            <person name="Thang M."/>
            <person name="Chan C."/>
        </authorList>
    </citation>
    <scope>NUCLEOTIDE SEQUENCE</scope>
</reference>
<proteinExistence type="predicted"/>
<dbReference type="SUPFAM" id="SSF52540">
    <property type="entry name" value="P-loop containing nucleoside triphosphate hydrolases"/>
    <property type="match status" value="1"/>
</dbReference>
<feature type="domain" description="G" evidence="1">
    <location>
        <begin position="242"/>
        <end position="373"/>
    </location>
</feature>
<protein>
    <recommendedName>
        <fullName evidence="1">G domain-containing protein</fullName>
    </recommendedName>
</protein>
<accession>A0AA36ICH6</accession>
<name>A0AA36ICH6_9DINO</name>
<organism evidence="2 3">
    <name type="scientific">Effrenium voratum</name>
    <dbReference type="NCBI Taxonomy" id="2562239"/>
    <lineage>
        <taxon>Eukaryota</taxon>
        <taxon>Sar</taxon>
        <taxon>Alveolata</taxon>
        <taxon>Dinophyceae</taxon>
        <taxon>Suessiales</taxon>
        <taxon>Symbiodiniaceae</taxon>
        <taxon>Effrenium</taxon>
    </lineage>
</organism>
<dbReference type="Gene3D" id="3.40.50.300">
    <property type="entry name" value="P-loop containing nucleotide triphosphate hydrolases"/>
    <property type="match status" value="1"/>
</dbReference>
<evidence type="ECO:0000259" key="1">
    <source>
        <dbReference type="Pfam" id="PF01926"/>
    </source>
</evidence>
<dbReference type="GO" id="GO:0005525">
    <property type="term" value="F:GTP binding"/>
    <property type="evidence" value="ECO:0007669"/>
    <property type="project" value="InterPro"/>
</dbReference>